<dbReference type="InterPro" id="IPR005467">
    <property type="entry name" value="His_kinase_dom"/>
</dbReference>
<organism evidence="10 11">
    <name type="scientific">Hymenobacter polaris</name>
    <dbReference type="NCBI Taxonomy" id="2682546"/>
    <lineage>
        <taxon>Bacteria</taxon>
        <taxon>Pseudomonadati</taxon>
        <taxon>Bacteroidota</taxon>
        <taxon>Cytophagia</taxon>
        <taxon>Cytophagales</taxon>
        <taxon>Hymenobacteraceae</taxon>
        <taxon>Hymenobacter</taxon>
    </lineage>
</organism>
<dbReference type="Gene3D" id="3.30.565.10">
    <property type="entry name" value="Histidine kinase-like ATPase, C-terminal domain"/>
    <property type="match status" value="1"/>
</dbReference>
<protein>
    <recommendedName>
        <fullName evidence="2">histidine kinase</fullName>
        <ecNumber evidence="2">2.7.13.3</ecNumber>
    </recommendedName>
</protein>
<feature type="transmembrane region" description="Helical" evidence="8">
    <location>
        <begin position="37"/>
        <end position="55"/>
    </location>
</feature>
<keyword evidence="8" id="KW-0812">Transmembrane</keyword>
<keyword evidence="7" id="KW-0902">Two-component regulatory system</keyword>
<comment type="caution">
    <text evidence="10">The sequence shown here is derived from an EMBL/GenBank/DDBJ whole genome shotgun (WGS) entry which is preliminary data.</text>
</comment>
<evidence type="ECO:0000256" key="4">
    <source>
        <dbReference type="ARBA" id="ARBA00022741"/>
    </source>
</evidence>
<keyword evidence="6 10" id="KW-0067">ATP-binding</keyword>
<dbReference type="EC" id="2.7.13.3" evidence="2"/>
<dbReference type="PANTHER" id="PTHR43065:SF46">
    <property type="entry name" value="C4-DICARBOXYLATE TRANSPORT SENSOR PROTEIN DCTB"/>
    <property type="match status" value="1"/>
</dbReference>
<dbReference type="GO" id="GO:0000160">
    <property type="term" value="P:phosphorelay signal transduction system"/>
    <property type="evidence" value="ECO:0007669"/>
    <property type="project" value="UniProtKB-KW"/>
</dbReference>
<dbReference type="InterPro" id="IPR003594">
    <property type="entry name" value="HATPase_dom"/>
</dbReference>
<evidence type="ECO:0000259" key="9">
    <source>
        <dbReference type="PROSITE" id="PS50109"/>
    </source>
</evidence>
<evidence type="ECO:0000256" key="3">
    <source>
        <dbReference type="ARBA" id="ARBA00022679"/>
    </source>
</evidence>
<keyword evidence="8" id="KW-1133">Transmembrane helix</keyword>
<reference evidence="10 11" key="1">
    <citation type="submission" date="2020-04" db="EMBL/GenBank/DDBJ databases">
        <title>Hymenobacter polaris sp. nov., isolated from Arctic soil.</title>
        <authorList>
            <person name="Dahal R.H."/>
        </authorList>
    </citation>
    <scope>NUCLEOTIDE SEQUENCE [LARGE SCALE GENOMIC DNA]</scope>
    <source>
        <strain evidence="10 11">RP-2-7</strain>
    </source>
</reference>
<evidence type="ECO:0000256" key="5">
    <source>
        <dbReference type="ARBA" id="ARBA00022777"/>
    </source>
</evidence>
<proteinExistence type="predicted"/>
<sequence length="472" mass="51954">MIFNSLDVRLLGRLVLLVATLAGGGYAAQHHAYGLALGALVLLLVLILDLARYLTRGHKALADFTLAVKYRDFSRQYPAQAVPASQRPLHEAFNQVNATFRELRAEREGQFQYLQTILTLLDTGIVSYDVAGTVAWVNEAFKQTLQLPYLKNIRALQARQPVLYEAICRAVPGQPVVVKLTVGPQTVQLLVSATQFKLRGETFTLLACKNVSQTLADTETAAWQQLLRVMTHEIMNSVAPIASLADSLGRHVQRARQQEVPGELLDDVGTGIHIIQQRSEGLLRFTQVYRDFSTLATPQRTTLHVLELLQATRQLLAEQLAAQGITVTFSVRPAHLTLHADGHLLEQVLINLVLNAAQALAQISDPHLSLLAWSDEQERVIIEVKDNGSGIPADVLDNIFIPFFTTRPNGSGIGLSLAKQIMQLHQGSIQVHSVEGAGSAFQLWFPPRLLARGQTENEIVGLPINQVSGKRE</sequence>
<evidence type="ECO:0000313" key="11">
    <source>
        <dbReference type="Proteomes" id="UP000559626"/>
    </source>
</evidence>
<dbReference type="SMART" id="SM00387">
    <property type="entry name" value="HATPase_c"/>
    <property type="match status" value="1"/>
</dbReference>
<feature type="domain" description="Histidine kinase" evidence="9">
    <location>
        <begin position="229"/>
        <end position="449"/>
    </location>
</feature>
<evidence type="ECO:0000256" key="7">
    <source>
        <dbReference type="ARBA" id="ARBA00023012"/>
    </source>
</evidence>
<accession>A0A7Y0AIG3</accession>
<keyword evidence="11" id="KW-1185">Reference proteome</keyword>
<keyword evidence="3" id="KW-0808">Transferase</keyword>
<dbReference type="RefSeq" id="WP_169533678.1">
    <property type="nucleotide sequence ID" value="NZ_JABBGH010000004.1"/>
</dbReference>
<dbReference type="GO" id="GO:0005524">
    <property type="term" value="F:ATP binding"/>
    <property type="evidence" value="ECO:0007669"/>
    <property type="project" value="UniProtKB-KW"/>
</dbReference>
<dbReference type="PRINTS" id="PR00344">
    <property type="entry name" value="BCTRLSENSOR"/>
</dbReference>
<dbReference type="EMBL" id="JABBGH010000004">
    <property type="protein sequence ID" value="NML67976.1"/>
    <property type="molecule type" value="Genomic_DNA"/>
</dbReference>
<dbReference type="InterPro" id="IPR004358">
    <property type="entry name" value="Sig_transdc_His_kin-like_C"/>
</dbReference>
<dbReference type="AlphaFoldDB" id="A0A7Y0AIG3"/>
<dbReference type="Proteomes" id="UP000559626">
    <property type="component" value="Unassembled WGS sequence"/>
</dbReference>
<evidence type="ECO:0000256" key="1">
    <source>
        <dbReference type="ARBA" id="ARBA00000085"/>
    </source>
</evidence>
<evidence type="ECO:0000256" key="8">
    <source>
        <dbReference type="SAM" id="Phobius"/>
    </source>
</evidence>
<comment type="catalytic activity">
    <reaction evidence="1">
        <text>ATP + protein L-histidine = ADP + protein N-phospho-L-histidine.</text>
        <dbReference type="EC" id="2.7.13.3"/>
    </reaction>
</comment>
<evidence type="ECO:0000256" key="6">
    <source>
        <dbReference type="ARBA" id="ARBA00022840"/>
    </source>
</evidence>
<evidence type="ECO:0000313" key="10">
    <source>
        <dbReference type="EMBL" id="NML67976.1"/>
    </source>
</evidence>
<dbReference type="SUPFAM" id="SSF55874">
    <property type="entry name" value="ATPase domain of HSP90 chaperone/DNA topoisomerase II/histidine kinase"/>
    <property type="match status" value="1"/>
</dbReference>
<dbReference type="InterPro" id="IPR036890">
    <property type="entry name" value="HATPase_C_sf"/>
</dbReference>
<evidence type="ECO:0000256" key="2">
    <source>
        <dbReference type="ARBA" id="ARBA00012438"/>
    </source>
</evidence>
<keyword evidence="5" id="KW-0418">Kinase</keyword>
<name>A0A7Y0AIG3_9BACT</name>
<dbReference type="Pfam" id="PF02518">
    <property type="entry name" value="HATPase_c"/>
    <property type="match status" value="1"/>
</dbReference>
<dbReference type="GO" id="GO:0004673">
    <property type="term" value="F:protein histidine kinase activity"/>
    <property type="evidence" value="ECO:0007669"/>
    <property type="project" value="UniProtKB-EC"/>
</dbReference>
<dbReference type="PROSITE" id="PS50109">
    <property type="entry name" value="HIS_KIN"/>
    <property type="match status" value="1"/>
</dbReference>
<keyword evidence="8" id="KW-0472">Membrane</keyword>
<keyword evidence="4" id="KW-0547">Nucleotide-binding</keyword>
<dbReference type="PANTHER" id="PTHR43065">
    <property type="entry name" value="SENSOR HISTIDINE KINASE"/>
    <property type="match status" value="1"/>
</dbReference>
<gene>
    <name evidence="10" type="ORF">HHL22_22475</name>
</gene>